<dbReference type="Proteomes" id="UP000469890">
    <property type="component" value="Unassembled WGS sequence"/>
</dbReference>
<dbReference type="GO" id="GO:0005829">
    <property type="term" value="C:cytosol"/>
    <property type="evidence" value="ECO:0007669"/>
    <property type="project" value="TreeGrafter"/>
</dbReference>
<dbReference type="PANTHER" id="PTHR10997:SF7">
    <property type="entry name" value="IMPORTIN-11"/>
    <property type="match status" value="1"/>
</dbReference>
<evidence type="ECO:0000313" key="3">
    <source>
        <dbReference type="Proteomes" id="UP000469890"/>
    </source>
</evidence>
<accession>A0A8H4BRW9</accession>
<feature type="domain" description="Importin-7/11-like TPR repeats" evidence="1">
    <location>
        <begin position="312"/>
        <end position="501"/>
    </location>
</feature>
<sequence>MLLVKDTIKNVSYNAGQLGADLLSVTNEEKELAIEAGRLINEQFLTPDFVNVCAETLVSQYMLMSPSDFARWEEDPEGWLNNLDTENWEFELRPCAELAFMNLLSQYREQLVPIIVSLVERVATVTDRQSLLFKDAVYGAVGLGVNSLFGRLDFEPFVMNRLVAELSNKDPNFKILRRRIGWMLGRWVTESISADCRKVIYEIFLQLMSEDEDLVVRLTAANGLKQAVDDWDFDISTVVPYLGSAMSLLLNLLKEVEESDTTMKVISYINAIMDRTGADMIPFAAQIVQLLISLWGPNTEPLLQSSLVVTFTKITSEAHIYLLEDSLDLWWTILQSTPASSSDLISLLPAALDLLDYDTENLRKILLIIDSYIMLDPQATLQPANMLVLFTKLAAKIGHSREQAITYIVHTLDLALQSVPLQLFGEPLVQSGLMANVLRVLVENEIFGFAIMNCMNLFARIAIYDANFVIQVIQLTAQQEQIQGDFLSNILDKWLEKVSTLHAPF</sequence>
<name>A0A8H4BRW9_MUCCL</name>
<dbReference type="SUPFAM" id="SSF48371">
    <property type="entry name" value="ARM repeat"/>
    <property type="match status" value="1"/>
</dbReference>
<gene>
    <name evidence="2" type="ORF">FB192DRAFT_1272919</name>
</gene>
<dbReference type="InterPro" id="IPR011989">
    <property type="entry name" value="ARM-like"/>
</dbReference>
<reference evidence="2 3" key="1">
    <citation type="submission" date="2019-09" db="EMBL/GenBank/DDBJ databases">
        <authorList>
            <consortium name="DOE Joint Genome Institute"/>
            <person name="Mondo S.J."/>
            <person name="Navarro-Mendoza M.I."/>
            <person name="Perez-Arques C."/>
            <person name="Panchal S."/>
            <person name="Nicolas F.E."/>
            <person name="Ganguly P."/>
            <person name="Pangilinan J."/>
            <person name="Grigoriev I."/>
            <person name="Heitman J."/>
            <person name="Sanya K."/>
            <person name="Garre V."/>
        </authorList>
    </citation>
    <scope>NUCLEOTIDE SEQUENCE [LARGE SCALE GENOMIC DNA]</scope>
    <source>
        <strain evidence="2 3">MU402</strain>
    </source>
</reference>
<dbReference type="InterPro" id="IPR058669">
    <property type="entry name" value="TPR_IPO7/11-like"/>
</dbReference>
<dbReference type="InterPro" id="IPR016024">
    <property type="entry name" value="ARM-type_fold"/>
</dbReference>
<evidence type="ECO:0000259" key="1">
    <source>
        <dbReference type="Pfam" id="PF25758"/>
    </source>
</evidence>
<organism evidence="2 3">
    <name type="scientific">Mucor circinelloides f. lusitanicus</name>
    <name type="common">Mucor racemosus var. lusitanicus</name>
    <dbReference type="NCBI Taxonomy" id="29924"/>
    <lineage>
        <taxon>Eukaryota</taxon>
        <taxon>Fungi</taxon>
        <taxon>Fungi incertae sedis</taxon>
        <taxon>Mucoromycota</taxon>
        <taxon>Mucoromycotina</taxon>
        <taxon>Mucoromycetes</taxon>
        <taxon>Mucorales</taxon>
        <taxon>Mucorineae</taxon>
        <taxon>Mucoraceae</taxon>
        <taxon>Mucor</taxon>
    </lineage>
</organism>
<proteinExistence type="predicted"/>
<comment type="caution">
    <text evidence="2">The sequence shown here is derived from an EMBL/GenBank/DDBJ whole genome shotgun (WGS) entry which is preliminary data.</text>
</comment>
<dbReference type="GO" id="GO:0005635">
    <property type="term" value="C:nuclear envelope"/>
    <property type="evidence" value="ECO:0007669"/>
    <property type="project" value="TreeGrafter"/>
</dbReference>
<dbReference type="AlphaFoldDB" id="A0A8H4BRW9"/>
<protein>
    <submittedName>
        <fullName evidence="2">Armadillo-type protein</fullName>
    </submittedName>
</protein>
<evidence type="ECO:0000313" key="2">
    <source>
        <dbReference type="EMBL" id="KAF1807368.1"/>
    </source>
</evidence>
<dbReference type="Pfam" id="PF25758">
    <property type="entry name" value="TPR_IPO11"/>
    <property type="match status" value="1"/>
</dbReference>
<dbReference type="EMBL" id="JAAECE010000001">
    <property type="protein sequence ID" value="KAF1807368.1"/>
    <property type="molecule type" value="Genomic_DNA"/>
</dbReference>
<dbReference type="PANTHER" id="PTHR10997">
    <property type="entry name" value="IMPORTIN-7, 8, 11"/>
    <property type="match status" value="1"/>
</dbReference>
<dbReference type="GO" id="GO:0006606">
    <property type="term" value="P:protein import into nucleus"/>
    <property type="evidence" value="ECO:0007669"/>
    <property type="project" value="TreeGrafter"/>
</dbReference>
<dbReference type="Gene3D" id="1.25.10.10">
    <property type="entry name" value="Leucine-rich Repeat Variant"/>
    <property type="match status" value="1"/>
</dbReference>